<reference evidence="1 2" key="1">
    <citation type="submission" date="2024-05" db="EMBL/GenBank/DDBJ databases">
        <authorList>
            <person name="De Oliveira J.P."/>
            <person name="Noriler S.A."/>
            <person name="De Oliveira A.G."/>
            <person name="Sipoli D.S."/>
        </authorList>
    </citation>
    <scope>NUCLEOTIDE SEQUENCE [LARGE SCALE GENOMIC DNA]</scope>
    <source>
        <strain evidence="1 2">LABIM192</strain>
    </source>
</reference>
<dbReference type="Proteomes" id="UP001462502">
    <property type="component" value="Unassembled WGS sequence"/>
</dbReference>
<accession>A0ABV0J0P1</accession>
<organism evidence="1 2">
    <name type="scientific">Chromobacterium phragmitis</name>
    <dbReference type="NCBI Taxonomy" id="2202141"/>
    <lineage>
        <taxon>Bacteria</taxon>
        <taxon>Pseudomonadati</taxon>
        <taxon>Pseudomonadota</taxon>
        <taxon>Betaproteobacteria</taxon>
        <taxon>Neisseriales</taxon>
        <taxon>Chromobacteriaceae</taxon>
        <taxon>Chromobacterium</taxon>
    </lineage>
</organism>
<dbReference type="EMBL" id="JBDXMI010000008">
    <property type="protein sequence ID" value="MEO9387106.1"/>
    <property type="molecule type" value="Genomic_DNA"/>
</dbReference>
<proteinExistence type="predicted"/>
<gene>
    <name evidence="1" type="ORF">ABI908_23715</name>
</gene>
<sequence>MKATRAYTAFDGKLFTDAKECEKYELSLMRGEALKPLAEKIAQEVGPIDSPEHAGETILNALMRNAEDLKSALSVKLATNRGRKKAGTAQTEPLAA</sequence>
<keyword evidence="2" id="KW-1185">Reference proteome</keyword>
<evidence type="ECO:0000313" key="1">
    <source>
        <dbReference type="EMBL" id="MEO9387106.1"/>
    </source>
</evidence>
<protein>
    <submittedName>
        <fullName evidence="1">Uncharacterized protein</fullName>
    </submittedName>
</protein>
<name>A0ABV0J0P1_9NEIS</name>
<evidence type="ECO:0000313" key="2">
    <source>
        <dbReference type="Proteomes" id="UP001462502"/>
    </source>
</evidence>
<comment type="caution">
    <text evidence="1">The sequence shown here is derived from an EMBL/GenBank/DDBJ whole genome shotgun (WGS) entry which is preliminary data.</text>
</comment>
<dbReference type="RefSeq" id="WP_199153459.1">
    <property type="nucleotide sequence ID" value="NZ_JBDXMI010000008.1"/>
</dbReference>